<dbReference type="Gene3D" id="3.90.1410.10">
    <property type="entry name" value="set domain protein methyltransferase, domain 1"/>
    <property type="match status" value="1"/>
</dbReference>
<evidence type="ECO:0000259" key="3">
    <source>
        <dbReference type="Pfam" id="PF00856"/>
    </source>
</evidence>
<feature type="chain" id="PRO_5042295971" description="SET domain-containing protein" evidence="2">
    <location>
        <begin position="20"/>
        <end position="359"/>
    </location>
</feature>
<dbReference type="EMBL" id="JADXDR010000112">
    <property type="protein sequence ID" value="KAI7838940.1"/>
    <property type="molecule type" value="Genomic_DNA"/>
</dbReference>
<feature type="signal peptide" evidence="2">
    <location>
        <begin position="1"/>
        <end position="19"/>
    </location>
</feature>
<reference evidence="4" key="1">
    <citation type="submission" date="2020-11" db="EMBL/GenBank/DDBJ databases">
        <title>Chlorella ohadii genome sequencing and assembly.</title>
        <authorList>
            <person name="Murik O."/>
            <person name="Treves H."/>
            <person name="Kedem I."/>
            <person name="Shotland Y."/>
            <person name="Kaplan A."/>
        </authorList>
    </citation>
    <scope>NUCLEOTIDE SEQUENCE</scope>
    <source>
        <strain evidence="4">1</strain>
    </source>
</reference>
<keyword evidence="5" id="KW-1185">Reference proteome</keyword>
<sequence length="359" mass="36715">MCALAVVWALALLDALAGGADPFWERYTAAVLPAPLALTLPLCFPAELLPELQHGAIIAAAQAQQQRLAALFPGLSGAMCEGGPSWLQWGFACVRSRAFELRKDCFAFVPFLDGANHAADPSCDFRLSADGRTVELVALRPLQAGEEATISYTGPAGMTNQRFMAQYGFVPTGGNPADRLQFAELLDAGSGSGSDEPGSSLGANGSSNSSSSSSGGGSGNGPGSAVLLSLDRMQAALGDGERMAAALSGKDPYSYAALKSLPFAAEEGAAAELGQQLALAERLAAELAAEAAGWPTSMEQDAELVAQLRAAAAVECSSGGSAATDARLAAALAYRLQRKALVTADQLLLRSFVAGGSQT</sequence>
<dbReference type="Pfam" id="PF00856">
    <property type="entry name" value="SET"/>
    <property type="match status" value="1"/>
</dbReference>
<evidence type="ECO:0000313" key="4">
    <source>
        <dbReference type="EMBL" id="KAI7838940.1"/>
    </source>
</evidence>
<evidence type="ECO:0000256" key="2">
    <source>
        <dbReference type="SAM" id="SignalP"/>
    </source>
</evidence>
<evidence type="ECO:0000256" key="1">
    <source>
        <dbReference type="SAM" id="MobiDB-lite"/>
    </source>
</evidence>
<feature type="region of interest" description="Disordered" evidence="1">
    <location>
        <begin position="187"/>
        <end position="225"/>
    </location>
</feature>
<dbReference type="InterPro" id="IPR046341">
    <property type="entry name" value="SET_dom_sf"/>
</dbReference>
<dbReference type="PANTHER" id="PTHR13271">
    <property type="entry name" value="UNCHARACTERIZED PUTATIVE METHYLTRANSFERASE"/>
    <property type="match status" value="1"/>
</dbReference>
<dbReference type="InterPro" id="IPR001214">
    <property type="entry name" value="SET_dom"/>
</dbReference>
<name>A0AAD5H3L2_9CHLO</name>
<evidence type="ECO:0000313" key="5">
    <source>
        <dbReference type="Proteomes" id="UP001205105"/>
    </source>
</evidence>
<dbReference type="InterPro" id="IPR050600">
    <property type="entry name" value="SETD3_SETD6_MTase"/>
</dbReference>
<comment type="caution">
    <text evidence="4">The sequence shown here is derived from an EMBL/GenBank/DDBJ whole genome shotgun (WGS) entry which is preliminary data.</text>
</comment>
<feature type="domain" description="SET" evidence="3">
    <location>
        <begin position="113"/>
        <end position="152"/>
    </location>
</feature>
<dbReference type="Proteomes" id="UP001205105">
    <property type="component" value="Unassembled WGS sequence"/>
</dbReference>
<dbReference type="AlphaFoldDB" id="A0AAD5H3L2"/>
<organism evidence="4 5">
    <name type="scientific">Chlorella ohadii</name>
    <dbReference type="NCBI Taxonomy" id="2649997"/>
    <lineage>
        <taxon>Eukaryota</taxon>
        <taxon>Viridiplantae</taxon>
        <taxon>Chlorophyta</taxon>
        <taxon>core chlorophytes</taxon>
        <taxon>Trebouxiophyceae</taxon>
        <taxon>Chlorellales</taxon>
        <taxon>Chlorellaceae</taxon>
        <taxon>Chlorella clade</taxon>
        <taxon>Chlorella</taxon>
    </lineage>
</organism>
<protein>
    <recommendedName>
        <fullName evidence="3">SET domain-containing protein</fullName>
    </recommendedName>
</protein>
<accession>A0AAD5H3L2</accession>
<dbReference type="SUPFAM" id="SSF82199">
    <property type="entry name" value="SET domain"/>
    <property type="match status" value="1"/>
</dbReference>
<dbReference type="PANTHER" id="PTHR13271:SF154">
    <property type="entry name" value="GRIP DOMAIN-CONTAINING PROTEIN"/>
    <property type="match status" value="1"/>
</dbReference>
<gene>
    <name evidence="4" type="ORF">COHA_007300</name>
</gene>
<dbReference type="CDD" id="cd10527">
    <property type="entry name" value="SET_LSMT"/>
    <property type="match status" value="1"/>
</dbReference>
<feature type="compositionally biased region" description="Low complexity" evidence="1">
    <location>
        <begin position="193"/>
        <end position="213"/>
    </location>
</feature>
<keyword evidence="2" id="KW-0732">Signal</keyword>
<dbReference type="GO" id="GO:0016279">
    <property type="term" value="F:protein-lysine N-methyltransferase activity"/>
    <property type="evidence" value="ECO:0007669"/>
    <property type="project" value="TreeGrafter"/>
</dbReference>
<proteinExistence type="predicted"/>